<dbReference type="EMBL" id="GGMS01003010">
    <property type="protein sequence ID" value="MBY72213.1"/>
    <property type="molecule type" value="Transcribed_RNA"/>
</dbReference>
<dbReference type="AlphaFoldDB" id="A0A2S2Q396"/>
<reference evidence="3" key="1">
    <citation type="submission" date="2018-04" db="EMBL/GenBank/DDBJ databases">
        <title>Transcriptome assembly of Sipha flava.</title>
        <authorList>
            <person name="Scully E.D."/>
            <person name="Geib S.M."/>
            <person name="Palmer N.A."/>
            <person name="Koch K."/>
            <person name="Bradshaw J."/>
            <person name="Heng-Moss T."/>
            <person name="Sarath G."/>
        </authorList>
    </citation>
    <scope>NUCLEOTIDE SEQUENCE</scope>
</reference>
<keyword evidence="4" id="KW-1185">Reference proteome</keyword>
<gene>
    <name evidence="3" type="primary">Cdk5rap3</name>
    <name evidence="5" type="synonym">LOC112688870</name>
    <name evidence="3" type="ORF">g.143938</name>
</gene>
<dbReference type="RefSeq" id="XP_025418063.1">
    <property type="nucleotide sequence ID" value="XM_025562278.1"/>
</dbReference>
<evidence type="ECO:0000313" key="3">
    <source>
        <dbReference type="EMBL" id="MBY72213.1"/>
    </source>
</evidence>
<dbReference type="Pfam" id="PF05600">
    <property type="entry name" value="CDK5RAP3"/>
    <property type="match status" value="1"/>
</dbReference>
<dbReference type="GO" id="GO:0012505">
    <property type="term" value="C:endomembrane system"/>
    <property type="evidence" value="ECO:0007669"/>
    <property type="project" value="TreeGrafter"/>
</dbReference>
<name>A0A2S2Q396_9HEMI</name>
<evidence type="ECO:0000313" key="5">
    <source>
        <dbReference type="RefSeq" id="XP_025418063.1"/>
    </source>
</evidence>
<evidence type="ECO:0000256" key="2">
    <source>
        <dbReference type="SAM" id="Coils"/>
    </source>
</evidence>
<feature type="coiled-coil region" evidence="2">
    <location>
        <begin position="145"/>
        <end position="172"/>
    </location>
</feature>
<evidence type="ECO:0000313" key="4">
    <source>
        <dbReference type="Proteomes" id="UP000694846"/>
    </source>
</evidence>
<dbReference type="GO" id="GO:0007346">
    <property type="term" value="P:regulation of mitotic cell cycle"/>
    <property type="evidence" value="ECO:0007669"/>
    <property type="project" value="TreeGrafter"/>
</dbReference>
<comment type="similarity">
    <text evidence="1">Belongs to the CDK5RAP3 family.</text>
</comment>
<dbReference type="OrthoDB" id="340432at2759"/>
<proteinExistence type="inferred from homology"/>
<sequence length="472" mass="54730">MESSIPIEIHAQKLSEWLMSRKHCKKDWHTHIQPIREKINAAIQDMPENKEIVQLLSGTYINYFYCKRIIEILKETEADTKNLFGSYGSQRMKDWLEIEKLYLKDNVYLAEACDLLVQNIKYHIPVIKKQITKAQSGQTDCDKKIEDYTKSIQTCKKDLETLRKQFSIAEDNYSFKRTLIERLSELQKVYEDVMCHVKNLKKSYIYFSSFVSKVQGTDINLIVLQYLLNNGNTTYYEYLYGEKPSKIEEAVITVEENIKDTSADEEIDWGNLDDPSEDIDYGISLEESGIVVESPQVDGSVAKGNEALSILDNYQTRNDFINDILELESFLNMRLLELSNDTNSLLSVQSGGEINESKPELVSMLDIIKLIKQKLNDPVVKHLQQIKHSPRYLNKLEAIFLQKVNNIEKMINSQIAVANKKKEFAEEYNQLVPKLKLIQQKNKQLITEIEFDISKRYKNRPVYIIGTSIFGS</sequence>
<protein>
    <submittedName>
        <fullName evidence="3 5">CDK5 regulatory subunit-associated protein 3</fullName>
    </submittedName>
</protein>
<dbReference type="PANTHER" id="PTHR14894:SF0">
    <property type="entry name" value="CDK5 REGULATORY SUBUNIT-ASSOCIATED PROTEIN 3"/>
    <property type="match status" value="1"/>
</dbReference>
<dbReference type="Proteomes" id="UP000694846">
    <property type="component" value="Unplaced"/>
</dbReference>
<dbReference type="InterPro" id="IPR008491">
    <property type="entry name" value="CDK5RAP3"/>
</dbReference>
<reference evidence="5" key="2">
    <citation type="submission" date="2025-04" db="UniProtKB">
        <authorList>
            <consortium name="RefSeq"/>
        </authorList>
    </citation>
    <scope>IDENTIFICATION</scope>
    <source>
        <tissue evidence="5">Whole body</tissue>
    </source>
</reference>
<dbReference type="PANTHER" id="PTHR14894">
    <property type="entry name" value="CDK5 REGULATORY SUBUNIT-ASSOCIATED PROTEIN 3"/>
    <property type="match status" value="1"/>
</dbReference>
<evidence type="ECO:0000256" key="1">
    <source>
        <dbReference type="ARBA" id="ARBA00007478"/>
    </source>
</evidence>
<accession>A0A2S2Q396</accession>
<organism evidence="3">
    <name type="scientific">Sipha flava</name>
    <name type="common">yellow sugarcane aphid</name>
    <dbReference type="NCBI Taxonomy" id="143950"/>
    <lineage>
        <taxon>Eukaryota</taxon>
        <taxon>Metazoa</taxon>
        <taxon>Ecdysozoa</taxon>
        <taxon>Arthropoda</taxon>
        <taxon>Hexapoda</taxon>
        <taxon>Insecta</taxon>
        <taxon>Pterygota</taxon>
        <taxon>Neoptera</taxon>
        <taxon>Paraneoptera</taxon>
        <taxon>Hemiptera</taxon>
        <taxon>Sternorrhyncha</taxon>
        <taxon>Aphidomorpha</taxon>
        <taxon>Aphidoidea</taxon>
        <taxon>Aphididae</taxon>
        <taxon>Sipha</taxon>
    </lineage>
</organism>
<keyword evidence="2" id="KW-0175">Coiled coil</keyword>